<name>A0A8X6GB06_TRICU</name>
<proteinExistence type="predicted"/>
<feature type="region of interest" description="Disordered" evidence="1">
    <location>
        <begin position="1"/>
        <end position="31"/>
    </location>
</feature>
<feature type="compositionally biased region" description="Polar residues" evidence="1">
    <location>
        <begin position="203"/>
        <end position="232"/>
    </location>
</feature>
<organism evidence="2 3">
    <name type="scientific">Trichonephila clavata</name>
    <name type="common">Joro spider</name>
    <name type="synonym">Nephila clavata</name>
    <dbReference type="NCBI Taxonomy" id="2740835"/>
    <lineage>
        <taxon>Eukaryota</taxon>
        <taxon>Metazoa</taxon>
        <taxon>Ecdysozoa</taxon>
        <taxon>Arthropoda</taxon>
        <taxon>Chelicerata</taxon>
        <taxon>Arachnida</taxon>
        <taxon>Araneae</taxon>
        <taxon>Araneomorphae</taxon>
        <taxon>Entelegynae</taxon>
        <taxon>Araneoidea</taxon>
        <taxon>Nephilidae</taxon>
        <taxon>Trichonephila</taxon>
    </lineage>
</organism>
<dbReference type="EMBL" id="BMAO01015191">
    <property type="protein sequence ID" value="GFR00003.1"/>
    <property type="molecule type" value="Genomic_DNA"/>
</dbReference>
<evidence type="ECO:0000256" key="1">
    <source>
        <dbReference type="SAM" id="MobiDB-lite"/>
    </source>
</evidence>
<feature type="region of interest" description="Disordered" evidence="1">
    <location>
        <begin position="201"/>
        <end position="244"/>
    </location>
</feature>
<evidence type="ECO:0000313" key="3">
    <source>
        <dbReference type="Proteomes" id="UP000887116"/>
    </source>
</evidence>
<reference evidence="2" key="1">
    <citation type="submission" date="2020-07" db="EMBL/GenBank/DDBJ databases">
        <title>Multicomponent nature underlies the extraordinary mechanical properties of spider dragline silk.</title>
        <authorList>
            <person name="Kono N."/>
            <person name="Nakamura H."/>
            <person name="Mori M."/>
            <person name="Yoshida Y."/>
            <person name="Ohtoshi R."/>
            <person name="Malay A.D."/>
            <person name="Moran D.A.P."/>
            <person name="Tomita M."/>
            <person name="Numata K."/>
            <person name="Arakawa K."/>
        </authorList>
    </citation>
    <scope>NUCLEOTIDE SEQUENCE</scope>
</reference>
<dbReference type="Proteomes" id="UP000887116">
    <property type="component" value="Unassembled WGS sequence"/>
</dbReference>
<sequence length="369" mass="40602">MENLLDEMDVSPPHSRPGIPPTDHNGTTEESSCWRLVRTATNIKRFTAIRDGYKRIMETLEMDRSHNPDDPLYVKIQREHEKISALLENVFSDFGSIPRCTTLGCPLHTSPANTPTHIPKASPPSSSRSHTKRHNDEFITPPASKAARKVLLKTPGMAPVSLENRFNFPSNEIDAEFPALPATQPTLTTNTINNAAVQHPQAGVTTSSSQNTHQIPTIPITNEGSHTGVTPSSPQPANTPKPNLPPPIILRITDSYREHISTISQFYTGIRTKTTGEFIKLYTNTGEEHDTLVELLENRRYQHCVITLKSNRPIKQTLQIAMFALAQLSQAFSGASGIAGNLNQISAAHGNPNQLYGLIEASLNNNFNA</sequence>
<evidence type="ECO:0000313" key="2">
    <source>
        <dbReference type="EMBL" id="GFR00003.1"/>
    </source>
</evidence>
<feature type="region of interest" description="Disordered" evidence="1">
    <location>
        <begin position="111"/>
        <end position="144"/>
    </location>
</feature>
<feature type="compositionally biased region" description="Pro residues" evidence="1">
    <location>
        <begin position="233"/>
        <end position="244"/>
    </location>
</feature>
<accession>A0A8X6GB06</accession>
<comment type="caution">
    <text evidence="2">The sequence shown here is derived from an EMBL/GenBank/DDBJ whole genome shotgun (WGS) entry which is preliminary data.</text>
</comment>
<keyword evidence="3" id="KW-1185">Reference proteome</keyword>
<gene>
    <name evidence="2" type="ORF">TNCT_532221</name>
</gene>
<protein>
    <submittedName>
        <fullName evidence="2">Uncharacterized protein</fullName>
    </submittedName>
</protein>
<dbReference type="AlphaFoldDB" id="A0A8X6GB06"/>